<comment type="similarity">
    <text evidence="1">Belongs to the Mo25 family.</text>
</comment>
<feature type="compositionally biased region" description="Basic and acidic residues" evidence="2">
    <location>
        <begin position="450"/>
        <end position="461"/>
    </location>
</feature>
<evidence type="ECO:0000313" key="5">
    <source>
        <dbReference type="Proteomes" id="UP001165083"/>
    </source>
</evidence>
<dbReference type="Proteomes" id="UP001165083">
    <property type="component" value="Unassembled WGS sequence"/>
</dbReference>
<proteinExistence type="inferred from homology"/>
<protein>
    <submittedName>
        <fullName evidence="4">Unnamed protein product</fullName>
    </submittedName>
</protein>
<evidence type="ECO:0000256" key="1">
    <source>
        <dbReference type="ARBA" id="ARBA00011012"/>
    </source>
</evidence>
<feature type="region of interest" description="Disordered" evidence="2">
    <location>
        <begin position="124"/>
        <end position="151"/>
    </location>
</feature>
<dbReference type="GO" id="GO:0035556">
    <property type="term" value="P:intracellular signal transduction"/>
    <property type="evidence" value="ECO:0007669"/>
    <property type="project" value="TreeGrafter"/>
</dbReference>
<dbReference type="PANTHER" id="PTHR10182:SF3">
    <property type="entry name" value="PROTEIN MO25"/>
    <property type="match status" value="1"/>
</dbReference>
<dbReference type="CDD" id="cd06093">
    <property type="entry name" value="PX_domain"/>
    <property type="match status" value="1"/>
</dbReference>
<dbReference type="InterPro" id="IPR001683">
    <property type="entry name" value="PX_dom"/>
</dbReference>
<dbReference type="PROSITE" id="PS50195">
    <property type="entry name" value="PX"/>
    <property type="match status" value="1"/>
</dbReference>
<dbReference type="GO" id="GO:0035091">
    <property type="term" value="F:phosphatidylinositol binding"/>
    <property type="evidence" value="ECO:0007669"/>
    <property type="project" value="InterPro"/>
</dbReference>
<dbReference type="EMBL" id="BSXW01000227">
    <property type="protein sequence ID" value="GMF15650.1"/>
    <property type="molecule type" value="Genomic_DNA"/>
</dbReference>
<feature type="compositionally biased region" description="Acidic residues" evidence="2">
    <location>
        <begin position="124"/>
        <end position="144"/>
    </location>
</feature>
<dbReference type="Gene3D" id="1.25.10.10">
    <property type="entry name" value="Leucine-rich Repeat Variant"/>
    <property type="match status" value="1"/>
</dbReference>
<dbReference type="Pfam" id="PF08569">
    <property type="entry name" value="Mo25"/>
    <property type="match status" value="1"/>
</dbReference>
<dbReference type="AlphaFoldDB" id="A0A9W6WT17"/>
<comment type="caution">
    <text evidence="4">The sequence shown here is derived from an EMBL/GenBank/DDBJ whole genome shotgun (WGS) entry which is preliminary data.</text>
</comment>
<evidence type="ECO:0000256" key="2">
    <source>
        <dbReference type="SAM" id="MobiDB-lite"/>
    </source>
</evidence>
<dbReference type="Pfam" id="PF00787">
    <property type="entry name" value="PX"/>
    <property type="match status" value="1"/>
</dbReference>
<name>A0A9W6WT17_9STRA</name>
<evidence type="ECO:0000313" key="4">
    <source>
        <dbReference type="EMBL" id="GMF15650.1"/>
    </source>
</evidence>
<dbReference type="InterPro" id="IPR011989">
    <property type="entry name" value="ARM-like"/>
</dbReference>
<keyword evidence="5" id="KW-1185">Reference proteome</keyword>
<dbReference type="Gene3D" id="3.30.1520.10">
    <property type="entry name" value="Phox-like domain"/>
    <property type="match status" value="1"/>
</dbReference>
<organism evidence="4 5">
    <name type="scientific">Phytophthora lilii</name>
    <dbReference type="NCBI Taxonomy" id="2077276"/>
    <lineage>
        <taxon>Eukaryota</taxon>
        <taxon>Sar</taxon>
        <taxon>Stramenopiles</taxon>
        <taxon>Oomycota</taxon>
        <taxon>Peronosporomycetes</taxon>
        <taxon>Peronosporales</taxon>
        <taxon>Peronosporaceae</taxon>
        <taxon>Phytophthora</taxon>
    </lineage>
</organism>
<dbReference type="InterPro" id="IPR016024">
    <property type="entry name" value="ARM-type_fold"/>
</dbReference>
<gene>
    <name evidence="4" type="ORF">Plil01_000542600</name>
</gene>
<dbReference type="InterPro" id="IPR036871">
    <property type="entry name" value="PX_dom_sf"/>
</dbReference>
<dbReference type="InterPro" id="IPR013878">
    <property type="entry name" value="Mo25"/>
</dbReference>
<feature type="domain" description="PX" evidence="3">
    <location>
        <begin position="534"/>
        <end position="671"/>
    </location>
</feature>
<dbReference type="PANTHER" id="PTHR10182">
    <property type="entry name" value="CALCIUM-BINDING PROTEIN 39-RELATED"/>
    <property type="match status" value="1"/>
</dbReference>
<accession>A0A9W6WT17</accession>
<dbReference type="SUPFAM" id="SSF64268">
    <property type="entry name" value="PX domain"/>
    <property type="match status" value="1"/>
</dbReference>
<feature type="region of interest" description="Disordered" evidence="2">
    <location>
        <begin position="450"/>
        <end position="474"/>
    </location>
</feature>
<sequence length="814" mass="92053">METFSARMIQHGQAESQHAIAGGERAPRQAISHFPGREQEDEEPGAPATAAPEKTMDRVNTFFWSRLNPTGELVRSVDVLLRELVPDDKLDAAFQSLSIAASSGAALVERKPERDDAVVAEADACEPDFEGNPPPEDESSDEESATEKTVPGELERKWAKIRAVFHDWDEEQGDREKKMDDMAELLLRYRVLEKVLMPKVLGQLTFETRKYVGNVFRAMTVHNLRGFIELIGERPDIMRWLVEGYRNNETALICGSMLRDCFEYQTLTMIFLKDLQLEFEFLFKVTMENSNFDISADALINISRLLTVHKKATVQVLDESFDRIFGLLNSLLTSENYATRRQALQLLSELLLDPVNFTVMQRYVASRNNLKQVMLLLREPSEALRMDAFHVFKIFVANPNKSPEVEQLLVRNREKLLAFVSDFGKAESSRDFLQERSLLVFALERMAEKQQTQEKTQEQDTRPASLSTADRGPVSEVCANQNARSARPSGGGIAPQRALGAAKIDYQVPQPGAAMIDEDSISVVITASKEIEGGEALDSDEGNARAHAKGHKYTMYTVFVRNLTTGGKCVVRRRYSDFYKLRKELMELVSWGHCKHCEEYLQQISDYPFPRRRLLRSSRAAVVKERMDSLGLFLRHMLLCIMARSFESCTRASENIESCILKSFLQMEQTETLFPTMASKQRPIEILQAMEEKRQQQIKAAGLRTKSLAYTTLSDQSDSVQSRLSRNQRQVGTDTCHLCLQKWTHCYCNSDQDSVFPVNVAAASDGFESPANERASASMADSDASRCSRCENDWNHCYCCQQVSPTASSVCTDR</sequence>
<dbReference type="SUPFAM" id="SSF48371">
    <property type="entry name" value="ARM repeat"/>
    <property type="match status" value="1"/>
</dbReference>
<dbReference type="OrthoDB" id="609103at2759"/>
<reference evidence="4" key="1">
    <citation type="submission" date="2023-04" db="EMBL/GenBank/DDBJ databases">
        <title>Phytophthora lilii NBRC 32176.</title>
        <authorList>
            <person name="Ichikawa N."/>
            <person name="Sato H."/>
            <person name="Tonouchi N."/>
        </authorList>
    </citation>
    <scope>NUCLEOTIDE SEQUENCE</scope>
    <source>
        <strain evidence="4">NBRC 32176</strain>
    </source>
</reference>
<dbReference type="GO" id="GO:0043539">
    <property type="term" value="F:protein serine/threonine kinase activator activity"/>
    <property type="evidence" value="ECO:0007669"/>
    <property type="project" value="TreeGrafter"/>
</dbReference>
<feature type="region of interest" description="Disordered" evidence="2">
    <location>
        <begin position="1"/>
        <end position="54"/>
    </location>
</feature>
<evidence type="ECO:0000259" key="3">
    <source>
        <dbReference type="PROSITE" id="PS50195"/>
    </source>
</evidence>